<name>A0A1Z9Z1N5_9GAMM</name>
<dbReference type="RefSeq" id="WP_087619039.1">
    <property type="nucleotide sequence ID" value="NZ_NEXX01000001.1"/>
</dbReference>
<keyword evidence="1" id="KW-0812">Transmembrane</keyword>
<organism evidence="2 3">
    <name type="scientific">Acinetobacter populi</name>
    <dbReference type="NCBI Taxonomy" id="1582270"/>
    <lineage>
        <taxon>Bacteria</taxon>
        <taxon>Pseudomonadati</taxon>
        <taxon>Pseudomonadota</taxon>
        <taxon>Gammaproteobacteria</taxon>
        <taxon>Moraxellales</taxon>
        <taxon>Moraxellaceae</taxon>
        <taxon>Acinetobacter</taxon>
    </lineage>
</organism>
<sequence length="121" mass="13645">MKTKFDWSALLLTILLIVVVREFSVWLMSLFGHPELGNLIGLGLLLIGLILVRRFGVIPLRMIDANAYLMRESALAFLPVAGGSILMLIVMGKEIPLFLFVMVFSTLVPLWVYAKLAKRWL</sequence>
<feature type="transmembrane region" description="Helical" evidence="1">
    <location>
        <begin position="73"/>
        <end position="91"/>
    </location>
</feature>
<evidence type="ECO:0000256" key="1">
    <source>
        <dbReference type="SAM" id="Phobius"/>
    </source>
</evidence>
<dbReference type="OrthoDB" id="6710940at2"/>
<dbReference type="AlphaFoldDB" id="A0A1Z9Z1N5"/>
<gene>
    <name evidence="2" type="ORF">CAP51_01910</name>
</gene>
<evidence type="ECO:0008006" key="4">
    <source>
        <dbReference type="Google" id="ProtNLM"/>
    </source>
</evidence>
<dbReference type="EMBL" id="NEXX01000001">
    <property type="protein sequence ID" value="OUY08398.1"/>
    <property type="molecule type" value="Genomic_DNA"/>
</dbReference>
<reference evidence="2 3" key="1">
    <citation type="submission" date="2017-05" db="EMBL/GenBank/DDBJ databases">
        <title>Acinetobacter populi ANC 5415 (= PBJ7), whole genome shotgun sequencing project.</title>
        <authorList>
            <person name="Nemec A."/>
            <person name="Radolfova-Krizova L."/>
        </authorList>
    </citation>
    <scope>NUCLEOTIDE SEQUENCE [LARGE SCALE GENOMIC DNA]</scope>
    <source>
        <strain evidence="2 3">PBJ7</strain>
    </source>
</reference>
<accession>A0A1Z9Z1N5</accession>
<proteinExistence type="predicted"/>
<keyword evidence="3" id="KW-1185">Reference proteome</keyword>
<feature type="transmembrane region" description="Helical" evidence="1">
    <location>
        <begin position="36"/>
        <end position="52"/>
    </location>
</feature>
<comment type="caution">
    <text evidence="2">The sequence shown here is derived from an EMBL/GenBank/DDBJ whole genome shotgun (WGS) entry which is preliminary data.</text>
</comment>
<evidence type="ECO:0000313" key="3">
    <source>
        <dbReference type="Proteomes" id="UP000196536"/>
    </source>
</evidence>
<evidence type="ECO:0000313" key="2">
    <source>
        <dbReference type="EMBL" id="OUY08398.1"/>
    </source>
</evidence>
<keyword evidence="1" id="KW-0472">Membrane</keyword>
<keyword evidence="1" id="KW-1133">Transmembrane helix</keyword>
<feature type="transmembrane region" description="Helical" evidence="1">
    <location>
        <begin position="7"/>
        <end position="30"/>
    </location>
</feature>
<feature type="transmembrane region" description="Helical" evidence="1">
    <location>
        <begin position="97"/>
        <end position="114"/>
    </location>
</feature>
<protein>
    <recommendedName>
        <fullName evidence="4">CidA/LrgA family protein</fullName>
    </recommendedName>
</protein>
<dbReference type="Proteomes" id="UP000196536">
    <property type="component" value="Unassembled WGS sequence"/>
</dbReference>